<dbReference type="VEuPathDB" id="FungiDB:AMAG_10087"/>
<proteinExistence type="predicted"/>
<dbReference type="EMBL" id="GG745345">
    <property type="protein sequence ID" value="KNE64738.1"/>
    <property type="molecule type" value="Genomic_DNA"/>
</dbReference>
<feature type="signal peptide" evidence="2">
    <location>
        <begin position="1"/>
        <end position="26"/>
    </location>
</feature>
<reference evidence="3 4" key="1">
    <citation type="submission" date="2009-11" db="EMBL/GenBank/DDBJ databases">
        <title>Annotation of Allomyces macrogynus ATCC 38327.</title>
        <authorList>
            <consortium name="The Broad Institute Genome Sequencing Platform"/>
            <person name="Russ C."/>
            <person name="Cuomo C."/>
            <person name="Burger G."/>
            <person name="Gray M.W."/>
            <person name="Holland P.W.H."/>
            <person name="King N."/>
            <person name="Lang F.B.F."/>
            <person name="Roger A.J."/>
            <person name="Ruiz-Trillo I."/>
            <person name="Young S.K."/>
            <person name="Zeng Q."/>
            <person name="Gargeya S."/>
            <person name="Fitzgerald M."/>
            <person name="Haas B."/>
            <person name="Abouelleil A."/>
            <person name="Alvarado L."/>
            <person name="Arachchi H.M."/>
            <person name="Berlin A."/>
            <person name="Chapman S.B."/>
            <person name="Gearin G."/>
            <person name="Goldberg J."/>
            <person name="Griggs A."/>
            <person name="Gujja S."/>
            <person name="Hansen M."/>
            <person name="Heiman D."/>
            <person name="Howarth C."/>
            <person name="Larimer J."/>
            <person name="Lui A."/>
            <person name="MacDonald P.J.P."/>
            <person name="McCowen C."/>
            <person name="Montmayeur A."/>
            <person name="Murphy C."/>
            <person name="Neiman D."/>
            <person name="Pearson M."/>
            <person name="Priest M."/>
            <person name="Roberts A."/>
            <person name="Saif S."/>
            <person name="Shea T."/>
            <person name="Sisk P."/>
            <person name="Stolte C."/>
            <person name="Sykes S."/>
            <person name="Wortman J."/>
            <person name="Nusbaum C."/>
            <person name="Birren B."/>
        </authorList>
    </citation>
    <scope>NUCLEOTIDE SEQUENCE [LARGE SCALE GENOMIC DNA]</scope>
    <source>
        <strain evidence="3 4">ATCC 38327</strain>
    </source>
</reference>
<sequence>MRVPKQLALLVAALFIALLSPAAADAQPTVAVTAAAAPSAPAAASPTEESQFEIESMQRRRRNGGGQQNGGQKNGGGGQQNGGQKNGGTQPKPTATRKQQQPQRTGTTGGKKKAVGSPAPVAGTTKKAGGTTTKAGGKAPAPTAGAGNKTGGTTGGKNGNTGGKTGNTGGKTGKTGGKTGNAGKKAGDAANANGKLNNGAAFCKSAGFGNAIADGTQKRTVTCSQTVQGVIPAFDKMVSTIILTPASGTRVKRGQDIAVSVRTQNMQLGFFEDPASRYYLSPQTLNGQGVIEGHQHVALQRLGNGQAPPDPRSEQLSFFKGLDQKSNNNVLTVTIPGANLTQAGTYRLCTITGTRSHQPVIMPVARRGVARTIAFGSTSSKPCIARVIFLWSLLRKWVIRGMVA</sequence>
<dbReference type="Proteomes" id="UP000054350">
    <property type="component" value="Unassembled WGS sequence"/>
</dbReference>
<feature type="compositionally biased region" description="Gly residues" evidence="1">
    <location>
        <begin position="64"/>
        <end position="86"/>
    </location>
</feature>
<feature type="compositionally biased region" description="Low complexity" evidence="1">
    <location>
        <begin position="33"/>
        <end position="47"/>
    </location>
</feature>
<feature type="compositionally biased region" description="Low complexity" evidence="1">
    <location>
        <begin position="122"/>
        <end position="147"/>
    </location>
</feature>
<keyword evidence="4" id="KW-1185">Reference proteome</keyword>
<dbReference type="OMA" id="FTIQIQV"/>
<dbReference type="InterPro" id="IPR053216">
    <property type="entry name" value="Appressorial_penetr-assoc"/>
</dbReference>
<dbReference type="eggNOG" id="ENOG502S1YD">
    <property type="taxonomic scope" value="Eukaryota"/>
</dbReference>
<dbReference type="AlphaFoldDB" id="A0A0L0SQB2"/>
<reference evidence="4" key="2">
    <citation type="submission" date="2009-11" db="EMBL/GenBank/DDBJ databases">
        <title>The Genome Sequence of Allomyces macrogynus strain ATCC 38327.</title>
        <authorList>
            <consortium name="The Broad Institute Genome Sequencing Platform"/>
            <person name="Russ C."/>
            <person name="Cuomo C."/>
            <person name="Shea T."/>
            <person name="Young S.K."/>
            <person name="Zeng Q."/>
            <person name="Koehrsen M."/>
            <person name="Haas B."/>
            <person name="Borodovsky M."/>
            <person name="Guigo R."/>
            <person name="Alvarado L."/>
            <person name="Berlin A."/>
            <person name="Borenstein D."/>
            <person name="Chen Z."/>
            <person name="Engels R."/>
            <person name="Freedman E."/>
            <person name="Gellesch M."/>
            <person name="Goldberg J."/>
            <person name="Griggs A."/>
            <person name="Gujja S."/>
            <person name="Heiman D."/>
            <person name="Hepburn T."/>
            <person name="Howarth C."/>
            <person name="Jen D."/>
            <person name="Larson L."/>
            <person name="Lewis B."/>
            <person name="Mehta T."/>
            <person name="Park D."/>
            <person name="Pearson M."/>
            <person name="Roberts A."/>
            <person name="Saif S."/>
            <person name="Shenoy N."/>
            <person name="Sisk P."/>
            <person name="Stolte C."/>
            <person name="Sykes S."/>
            <person name="Walk T."/>
            <person name="White J."/>
            <person name="Yandava C."/>
            <person name="Burger G."/>
            <person name="Gray M.W."/>
            <person name="Holland P.W.H."/>
            <person name="King N."/>
            <person name="Lang F.B.F."/>
            <person name="Roger A.J."/>
            <person name="Ruiz-Trillo I."/>
            <person name="Lander E."/>
            <person name="Nusbaum C."/>
        </authorList>
    </citation>
    <scope>NUCLEOTIDE SEQUENCE [LARGE SCALE GENOMIC DNA]</scope>
    <source>
        <strain evidence="4">ATCC 38327</strain>
    </source>
</reference>
<feature type="chain" id="PRO_5005548097" evidence="2">
    <location>
        <begin position="27"/>
        <end position="404"/>
    </location>
</feature>
<dbReference type="STRING" id="578462.A0A0L0SQB2"/>
<feature type="compositionally biased region" description="Low complexity" evidence="1">
    <location>
        <begin position="96"/>
        <end position="106"/>
    </location>
</feature>
<name>A0A0L0SQB2_ALLM3</name>
<dbReference type="OrthoDB" id="2336871at2759"/>
<gene>
    <name evidence="3" type="ORF">AMAG_10087</name>
</gene>
<keyword evidence="2" id="KW-0732">Signal</keyword>
<evidence type="ECO:0000313" key="4">
    <source>
        <dbReference type="Proteomes" id="UP000054350"/>
    </source>
</evidence>
<evidence type="ECO:0000256" key="2">
    <source>
        <dbReference type="SAM" id="SignalP"/>
    </source>
</evidence>
<protein>
    <submittedName>
        <fullName evidence="3">Uncharacterized protein</fullName>
    </submittedName>
</protein>
<evidence type="ECO:0000256" key="1">
    <source>
        <dbReference type="SAM" id="MobiDB-lite"/>
    </source>
</evidence>
<dbReference type="PANTHER" id="PTHR34587:SF2">
    <property type="entry name" value="G-PROTEIN COUPLED RECEPTORS FAMILY 1 PROFILE DOMAIN-CONTAINING PROTEIN"/>
    <property type="match status" value="1"/>
</dbReference>
<dbReference type="PANTHER" id="PTHR34587">
    <property type="entry name" value="VWFA DOMAIN-CONTAINING PROTEIN"/>
    <property type="match status" value="1"/>
</dbReference>
<feature type="region of interest" description="Disordered" evidence="1">
    <location>
        <begin position="33"/>
        <end position="186"/>
    </location>
</feature>
<feature type="compositionally biased region" description="Gly residues" evidence="1">
    <location>
        <begin position="148"/>
        <end position="180"/>
    </location>
</feature>
<evidence type="ECO:0000313" key="3">
    <source>
        <dbReference type="EMBL" id="KNE64738.1"/>
    </source>
</evidence>
<accession>A0A0L0SQB2</accession>
<organism evidence="3 4">
    <name type="scientific">Allomyces macrogynus (strain ATCC 38327)</name>
    <name type="common">Allomyces javanicus var. macrogynus</name>
    <dbReference type="NCBI Taxonomy" id="578462"/>
    <lineage>
        <taxon>Eukaryota</taxon>
        <taxon>Fungi</taxon>
        <taxon>Fungi incertae sedis</taxon>
        <taxon>Blastocladiomycota</taxon>
        <taxon>Blastocladiomycetes</taxon>
        <taxon>Blastocladiales</taxon>
        <taxon>Blastocladiaceae</taxon>
        <taxon>Allomyces</taxon>
    </lineage>
</organism>